<dbReference type="EMBL" id="MU853603">
    <property type="protein sequence ID" value="KAK4141968.1"/>
    <property type="molecule type" value="Genomic_DNA"/>
</dbReference>
<dbReference type="InterPro" id="IPR056693">
    <property type="entry name" value="DUF7791"/>
</dbReference>
<evidence type="ECO:0000313" key="6">
    <source>
        <dbReference type="Proteomes" id="UP001302676"/>
    </source>
</evidence>
<evidence type="ECO:0000259" key="3">
    <source>
        <dbReference type="Pfam" id="PF24883"/>
    </source>
</evidence>
<keyword evidence="6" id="KW-1185">Reference proteome</keyword>
<dbReference type="InterPro" id="IPR056884">
    <property type="entry name" value="NPHP3-like_N"/>
</dbReference>
<evidence type="ECO:0000259" key="4">
    <source>
        <dbReference type="Pfam" id="PF25053"/>
    </source>
</evidence>
<evidence type="ECO:0000256" key="1">
    <source>
        <dbReference type="ARBA" id="ARBA00022737"/>
    </source>
</evidence>
<feature type="region of interest" description="Disordered" evidence="2">
    <location>
        <begin position="278"/>
        <end position="304"/>
    </location>
</feature>
<dbReference type="Proteomes" id="UP001302676">
    <property type="component" value="Unassembled WGS sequence"/>
</dbReference>
<dbReference type="GeneID" id="87817966"/>
<dbReference type="AlphaFoldDB" id="A0AAN6ZL71"/>
<proteinExistence type="predicted"/>
<dbReference type="RefSeq" id="XP_062635339.1">
    <property type="nucleotide sequence ID" value="XM_062781353.1"/>
</dbReference>
<feature type="compositionally biased region" description="Polar residues" evidence="2">
    <location>
        <begin position="20"/>
        <end position="31"/>
    </location>
</feature>
<dbReference type="Pfam" id="PF25053">
    <property type="entry name" value="DUF7791"/>
    <property type="match status" value="1"/>
</dbReference>
<feature type="compositionally biased region" description="Basic and acidic residues" evidence="2">
    <location>
        <begin position="435"/>
        <end position="445"/>
    </location>
</feature>
<sequence length="903" mass="101029">MPPKKDKEPKGFSQPPQPSTPLAGTSGSQESAPKYRLQDQTASPPNPTPLPVPQPVGQDQRCPPTTPLRQDPSKPPGNGKQGKRKRRTSPKTPENLIEPEASTAASPVADNSPPRILKPPPSDNTLLPPPQLAEARQTTTSRPPPTIIDAFEQALPPVRLATDFGTELGGHESSMLVKSTVPPPFWIARKAEHYLELADCYLSTPKVRAYLSNHYLPSLEPTFRVRREADVVTFTATHLTHAANFALGGAVFPGEVEMLSEYQRGQCRPDCIWRLDSTGGDENSGDDAVSGSGGRKQNKQQRKRTGPVFAVLELKITGAFNVCDFDNSKVEESNLSKGNPKRTQIEGEILSPMKQITTYGQSENFDTQYVACFDGRTLFLGVLLPGPESTTAPFIRGTVLSCQGGLAENGKGHEYARKALLGWLIEARLEQRADKNHHVPRKLEPRPLQAAEAADTPRGGQDAVFTEFAAFASGTFASLVNERRRDRSFATLHYPEIRERISEVYNAHPDTLGSRRKAGLLRSLLYQILTQDPSLMPQLCPARWASGPFTEQPLDPWDRTEVCDTLLALSRTPANEPPPAAHSRRICIFFDGLDDYRDDHRELLGLLFKVSRSPHFKICASSRPWIQFHQALQQTEWTLAVQDLTRDDSRRYANTKLCPTQPAYLWMENHDPAIADALAEEICRHTQPPRETPFRYGCLPNFTLMLDTIDTVYRQRPARILKSLTDATTPLPVLLFHFFDLEEEDADYATGKSLQPVPESRVLATVKPRWYQLIAQCKDLVKLNCDPHEPGMLRDRVSFLHRTVSDLFRTESMDSLLNARVGVGFELRLTLSRGFLAMLRLIPQWWVTSGVIKMDRMRRFTLRILVYARELEEFEINAQIYPVLDCLDEALALTLGDDGGTLE</sequence>
<keyword evidence="1" id="KW-0677">Repeat</keyword>
<dbReference type="PANTHER" id="PTHR10039:SF5">
    <property type="entry name" value="NACHT DOMAIN-CONTAINING PROTEIN"/>
    <property type="match status" value="1"/>
</dbReference>
<gene>
    <name evidence="5" type="ORF">C8A04DRAFT_30370</name>
</gene>
<protein>
    <submittedName>
        <fullName evidence="5">Uncharacterized protein</fullName>
    </submittedName>
</protein>
<reference evidence="5" key="2">
    <citation type="submission" date="2023-05" db="EMBL/GenBank/DDBJ databases">
        <authorList>
            <consortium name="Lawrence Berkeley National Laboratory"/>
            <person name="Steindorff A."/>
            <person name="Hensen N."/>
            <person name="Bonometti L."/>
            <person name="Westerberg I."/>
            <person name="Brannstrom I.O."/>
            <person name="Guillou S."/>
            <person name="Cros-Aarteil S."/>
            <person name="Calhoun S."/>
            <person name="Haridas S."/>
            <person name="Kuo A."/>
            <person name="Mondo S."/>
            <person name="Pangilinan J."/>
            <person name="Riley R."/>
            <person name="Labutti K."/>
            <person name="Andreopoulos B."/>
            <person name="Lipzen A."/>
            <person name="Chen C."/>
            <person name="Yanf M."/>
            <person name="Daum C."/>
            <person name="Ng V."/>
            <person name="Clum A."/>
            <person name="Ohm R."/>
            <person name="Martin F."/>
            <person name="Silar P."/>
            <person name="Natvig D."/>
            <person name="Lalanne C."/>
            <person name="Gautier V."/>
            <person name="Ament-Velasquez S.L."/>
            <person name="Kruys A."/>
            <person name="Hutchinson M.I."/>
            <person name="Powell A.J."/>
            <person name="Barry K."/>
            <person name="Miller A.N."/>
            <person name="Grigoriev I.V."/>
            <person name="Debuchy R."/>
            <person name="Gladieux P."/>
            <person name="Thoren M.H."/>
            <person name="Johannesson H."/>
        </authorList>
    </citation>
    <scope>NUCLEOTIDE SEQUENCE</scope>
    <source>
        <strain evidence="5">CBS 141.50</strain>
    </source>
</reference>
<reference evidence="5" key="1">
    <citation type="journal article" date="2023" name="Mol. Phylogenet. Evol.">
        <title>Genome-scale phylogeny and comparative genomics of the fungal order Sordariales.</title>
        <authorList>
            <person name="Hensen N."/>
            <person name="Bonometti L."/>
            <person name="Westerberg I."/>
            <person name="Brannstrom I.O."/>
            <person name="Guillou S."/>
            <person name="Cros-Aarteil S."/>
            <person name="Calhoun S."/>
            <person name="Haridas S."/>
            <person name="Kuo A."/>
            <person name="Mondo S."/>
            <person name="Pangilinan J."/>
            <person name="Riley R."/>
            <person name="LaButti K."/>
            <person name="Andreopoulos B."/>
            <person name="Lipzen A."/>
            <person name="Chen C."/>
            <person name="Yan M."/>
            <person name="Daum C."/>
            <person name="Ng V."/>
            <person name="Clum A."/>
            <person name="Steindorff A."/>
            <person name="Ohm R.A."/>
            <person name="Martin F."/>
            <person name="Silar P."/>
            <person name="Natvig D.O."/>
            <person name="Lalanne C."/>
            <person name="Gautier V."/>
            <person name="Ament-Velasquez S.L."/>
            <person name="Kruys A."/>
            <person name="Hutchinson M.I."/>
            <person name="Powell A.J."/>
            <person name="Barry K."/>
            <person name="Miller A.N."/>
            <person name="Grigoriev I.V."/>
            <person name="Debuchy R."/>
            <person name="Gladieux P."/>
            <person name="Hiltunen Thoren M."/>
            <person name="Johannesson H."/>
        </authorList>
    </citation>
    <scope>NUCLEOTIDE SEQUENCE</scope>
    <source>
        <strain evidence="5">CBS 141.50</strain>
    </source>
</reference>
<organism evidence="5 6">
    <name type="scientific">Dichotomopilus funicola</name>
    <dbReference type="NCBI Taxonomy" id="1934379"/>
    <lineage>
        <taxon>Eukaryota</taxon>
        <taxon>Fungi</taxon>
        <taxon>Dikarya</taxon>
        <taxon>Ascomycota</taxon>
        <taxon>Pezizomycotina</taxon>
        <taxon>Sordariomycetes</taxon>
        <taxon>Sordariomycetidae</taxon>
        <taxon>Sordariales</taxon>
        <taxon>Chaetomiaceae</taxon>
        <taxon>Dichotomopilus</taxon>
    </lineage>
</organism>
<feature type="compositionally biased region" description="Pro residues" evidence="2">
    <location>
        <begin position="116"/>
        <end position="131"/>
    </location>
</feature>
<evidence type="ECO:0000313" key="5">
    <source>
        <dbReference type="EMBL" id="KAK4141968.1"/>
    </source>
</evidence>
<feature type="region of interest" description="Disordered" evidence="2">
    <location>
        <begin position="435"/>
        <end position="456"/>
    </location>
</feature>
<dbReference type="Pfam" id="PF24883">
    <property type="entry name" value="NPHP3_N"/>
    <property type="match status" value="1"/>
</dbReference>
<name>A0AAN6ZL71_9PEZI</name>
<feature type="domain" description="Nephrocystin 3-like N-terminal" evidence="3">
    <location>
        <begin position="515"/>
        <end position="623"/>
    </location>
</feature>
<dbReference type="PANTHER" id="PTHR10039">
    <property type="entry name" value="AMELOGENIN"/>
    <property type="match status" value="1"/>
</dbReference>
<evidence type="ECO:0000256" key="2">
    <source>
        <dbReference type="SAM" id="MobiDB-lite"/>
    </source>
</evidence>
<feature type="domain" description="DUF7791" evidence="4">
    <location>
        <begin position="709"/>
        <end position="842"/>
    </location>
</feature>
<feature type="region of interest" description="Disordered" evidence="2">
    <location>
        <begin position="1"/>
        <end position="147"/>
    </location>
</feature>
<accession>A0AAN6ZL71</accession>
<comment type="caution">
    <text evidence="5">The sequence shown here is derived from an EMBL/GenBank/DDBJ whole genome shotgun (WGS) entry which is preliminary data.</text>
</comment>
<feature type="compositionally biased region" description="Basic and acidic residues" evidence="2">
    <location>
        <begin position="1"/>
        <end position="10"/>
    </location>
</feature>
<feature type="compositionally biased region" description="Pro residues" evidence="2">
    <location>
        <begin position="44"/>
        <end position="54"/>
    </location>
</feature>